<feature type="domain" description="Bypass of forespore C C-terminal" evidence="1">
    <location>
        <begin position="91"/>
        <end position="163"/>
    </location>
</feature>
<proteinExistence type="predicted"/>
<keyword evidence="4" id="KW-1185">Reference proteome</keyword>
<dbReference type="InterPro" id="IPR015071">
    <property type="entry name" value="BOFC_N"/>
</dbReference>
<dbReference type="InterPro" id="IPR015050">
    <property type="entry name" value="BofC_C"/>
</dbReference>
<name>A0A090IWS5_9BACI</name>
<dbReference type="InterPro" id="IPR038117">
    <property type="entry name" value="BofC_C_sf"/>
</dbReference>
<dbReference type="Gene3D" id="3.30.70.1740">
    <property type="entry name" value="Bypass-of-forespore C, C-terminal domain"/>
    <property type="match status" value="1"/>
</dbReference>
<evidence type="ECO:0000313" key="3">
    <source>
        <dbReference type="EMBL" id="CEE02162.1"/>
    </source>
</evidence>
<reference evidence="3 4" key="1">
    <citation type="submission" date="2014-07" db="EMBL/GenBank/DDBJ databases">
        <authorList>
            <person name="Wibberg Daniel"/>
        </authorList>
    </citation>
    <scope>NUCLEOTIDE SEQUENCE [LARGE SCALE GENOMIC DNA]</scope>
</reference>
<evidence type="ECO:0000313" key="4">
    <source>
        <dbReference type="Proteomes" id="UP000040576"/>
    </source>
</evidence>
<evidence type="ECO:0000259" key="2">
    <source>
        <dbReference type="Pfam" id="PF08977"/>
    </source>
</evidence>
<evidence type="ECO:0008006" key="5">
    <source>
        <dbReference type="Google" id="ProtNLM"/>
    </source>
</evidence>
<dbReference type="Pfam" id="PF08977">
    <property type="entry name" value="BOFC_N"/>
    <property type="match status" value="1"/>
</dbReference>
<dbReference type="EMBL" id="CCRF01000065">
    <property type="protein sequence ID" value="CEE02162.1"/>
    <property type="molecule type" value="Genomic_DNA"/>
</dbReference>
<dbReference type="Pfam" id="PF08955">
    <property type="entry name" value="BofC_C"/>
    <property type="match status" value="1"/>
</dbReference>
<feature type="domain" description="Bypass-of-forespore C N-terminal" evidence="2">
    <location>
        <begin position="41"/>
        <end position="88"/>
    </location>
</feature>
<gene>
    <name evidence="3" type="ORF">BT1A1_2341</name>
</gene>
<organism evidence="3 4">
    <name type="scientific">Caldibacillus thermoamylovorans</name>
    <dbReference type="NCBI Taxonomy" id="35841"/>
    <lineage>
        <taxon>Bacteria</taxon>
        <taxon>Bacillati</taxon>
        <taxon>Bacillota</taxon>
        <taxon>Bacilli</taxon>
        <taxon>Bacillales</taxon>
        <taxon>Bacillaceae</taxon>
        <taxon>Caldibacillus</taxon>
    </lineage>
</organism>
<dbReference type="AlphaFoldDB" id="A0A090IWS5"/>
<accession>A0A090IWS5</accession>
<dbReference type="Gene3D" id="3.10.20.420">
    <property type="entry name" value="Bypass-of-forespore C, N-terminal domain"/>
    <property type="match status" value="1"/>
</dbReference>
<dbReference type="Proteomes" id="UP000040576">
    <property type="component" value="Unassembled WGS sequence"/>
</dbReference>
<sequence length="171" mass="19352">MLGIYRIFFVGIILTGIFMANSSFLKQVDAEDGAINQDTMVVVLERHYLDGDKSEEIIIENLSASEIQEKYADWVLVHVDGNRIVFKKYVDDISPLLKSNGFFGVTDDGTLSIFNGKPDVNNVIHSFFQIDMGKLETKTQKELVKGIPVRTKEDFLHVLEAFKPYSVTVEE</sequence>
<dbReference type="InterPro" id="IPR038118">
    <property type="entry name" value="BOFC_N_sf"/>
</dbReference>
<evidence type="ECO:0000259" key="1">
    <source>
        <dbReference type="Pfam" id="PF08955"/>
    </source>
</evidence>
<protein>
    <recommendedName>
        <fullName evidence="5">Forespore regulator of the sigma-K checkpoint</fullName>
    </recommendedName>
</protein>